<reference evidence="1" key="1">
    <citation type="journal article" date="2020" name="Phytopathology">
        <title>Genome sequence of the chestnut blight fungus Cryphonectria parasitica EP155: A fundamental resource for an archetypical invasive plant pathogen.</title>
        <authorList>
            <person name="Crouch J.A."/>
            <person name="Dawe A."/>
            <person name="Aerts A."/>
            <person name="Barry K."/>
            <person name="Churchill A.C.L."/>
            <person name="Grimwood J."/>
            <person name="Hillman B."/>
            <person name="Milgroom M.G."/>
            <person name="Pangilinan J."/>
            <person name="Smith M."/>
            <person name="Salamov A."/>
            <person name="Schmutz J."/>
            <person name="Yadav J."/>
            <person name="Grigoriev I.V."/>
            <person name="Nuss D."/>
        </authorList>
    </citation>
    <scope>NUCLEOTIDE SEQUENCE</scope>
    <source>
        <strain evidence="1">EP155</strain>
    </source>
</reference>
<keyword evidence="2" id="KW-1185">Reference proteome</keyword>
<dbReference type="EMBL" id="MU032347">
    <property type="protein sequence ID" value="KAF3766419.1"/>
    <property type="molecule type" value="Genomic_DNA"/>
</dbReference>
<dbReference type="AlphaFoldDB" id="A0A9P4Y3T2"/>
<proteinExistence type="predicted"/>
<comment type="caution">
    <text evidence="1">The sequence shown here is derived from an EMBL/GenBank/DDBJ whole genome shotgun (WGS) entry which is preliminary data.</text>
</comment>
<protein>
    <submittedName>
        <fullName evidence="1">Uncharacterized protein</fullName>
    </submittedName>
</protein>
<gene>
    <name evidence="1" type="ORF">M406DRAFT_101699</name>
</gene>
<organism evidence="1 2">
    <name type="scientific">Cryphonectria parasitica (strain ATCC 38755 / EP155)</name>
    <dbReference type="NCBI Taxonomy" id="660469"/>
    <lineage>
        <taxon>Eukaryota</taxon>
        <taxon>Fungi</taxon>
        <taxon>Dikarya</taxon>
        <taxon>Ascomycota</taxon>
        <taxon>Pezizomycotina</taxon>
        <taxon>Sordariomycetes</taxon>
        <taxon>Sordariomycetidae</taxon>
        <taxon>Diaporthales</taxon>
        <taxon>Cryphonectriaceae</taxon>
        <taxon>Cryphonectria-Endothia species complex</taxon>
        <taxon>Cryphonectria</taxon>
    </lineage>
</organism>
<dbReference type="Proteomes" id="UP000803844">
    <property type="component" value="Unassembled WGS sequence"/>
</dbReference>
<sequence>MDSAAGCEKETRSSCGCVDLIEEMICRYVGIRRLNRYHLDRDADNSWQGLSPVALGPERSHPPLDECNDAIAIQGLGQYKLSRRPTQLRSDLPSQAYSTSFFLSCFVSGGSWKFWNPLEPNRLQSTLMRSGSLNLAMYAPVCIYTDGCKW</sequence>
<accession>A0A9P4Y3T2</accession>
<dbReference type="GeneID" id="63832097"/>
<evidence type="ECO:0000313" key="1">
    <source>
        <dbReference type="EMBL" id="KAF3766419.1"/>
    </source>
</evidence>
<dbReference type="RefSeq" id="XP_040777380.1">
    <property type="nucleotide sequence ID" value="XM_040914968.1"/>
</dbReference>
<name>A0A9P4Y3T2_CRYP1</name>
<evidence type="ECO:0000313" key="2">
    <source>
        <dbReference type="Proteomes" id="UP000803844"/>
    </source>
</evidence>